<evidence type="ECO:0000259" key="9">
    <source>
        <dbReference type="PROSITE" id="PS50930"/>
    </source>
</evidence>
<feature type="domain" description="Response regulatory" evidence="8">
    <location>
        <begin position="4"/>
        <end position="123"/>
    </location>
</feature>
<dbReference type="STRING" id="1796616.A4V09_22310"/>
<dbReference type="InterPro" id="IPR046947">
    <property type="entry name" value="LytR-like"/>
</dbReference>
<dbReference type="PANTHER" id="PTHR37299">
    <property type="entry name" value="TRANSCRIPTIONAL REGULATOR-RELATED"/>
    <property type="match status" value="1"/>
</dbReference>
<dbReference type="Proteomes" id="UP000092574">
    <property type="component" value="Chromosome"/>
</dbReference>
<dbReference type="SMART" id="SM00850">
    <property type="entry name" value="LytTR"/>
    <property type="match status" value="1"/>
</dbReference>
<dbReference type="Gene3D" id="2.40.50.1020">
    <property type="entry name" value="LytTr DNA-binding domain"/>
    <property type="match status" value="1"/>
</dbReference>
<evidence type="ECO:0000256" key="2">
    <source>
        <dbReference type="ARBA" id="ARBA00022490"/>
    </source>
</evidence>
<dbReference type="PANTHER" id="PTHR37299:SF3">
    <property type="entry name" value="STAGE 0 SPORULATION PROTEIN A HOMOLOG"/>
    <property type="match status" value="1"/>
</dbReference>
<evidence type="ECO:0000259" key="8">
    <source>
        <dbReference type="PROSITE" id="PS50110"/>
    </source>
</evidence>
<keyword evidence="4" id="KW-0010">Activator</keyword>
<dbReference type="GO" id="GO:0003677">
    <property type="term" value="F:DNA binding"/>
    <property type="evidence" value="ECO:0007669"/>
    <property type="project" value="InterPro"/>
</dbReference>
<dbReference type="PROSITE" id="PS50110">
    <property type="entry name" value="RESPONSE_REGULATORY"/>
    <property type="match status" value="1"/>
</dbReference>
<reference evidence="10" key="1">
    <citation type="submission" date="2017-04" db="EMBL/GenBank/DDBJ databases">
        <title>Complete Genome Sequences of Twelve Strains of a Stable Defined Moderately Diverse Mouse Microbiota 2 (sDMDMm2).</title>
        <authorList>
            <person name="Uchimura Y."/>
            <person name="Wyss M."/>
            <person name="Brugiroux S."/>
            <person name="Limenitakis J.P."/>
            <person name="Stecher B."/>
            <person name="McCoy K.D."/>
            <person name="Macpherson A.J."/>
        </authorList>
    </citation>
    <scope>NUCLEOTIDE SEQUENCE</scope>
    <source>
        <strain evidence="10">YL58</strain>
    </source>
</reference>
<proteinExistence type="predicted"/>
<comment type="function">
    <text evidence="5">May play the central regulatory role in sporulation. It may be an element of the effector pathway responsible for the activation of sporulation genes in response to nutritional stress. Spo0A may act in concert with spo0H (a sigma factor) to control the expression of some genes that are critical to the sporulation process.</text>
</comment>
<evidence type="ECO:0000313" key="11">
    <source>
        <dbReference type="Proteomes" id="UP000092574"/>
    </source>
</evidence>
<dbReference type="OrthoDB" id="9788600at2"/>
<protein>
    <recommendedName>
        <fullName evidence="1">Stage 0 sporulation protein A homolog</fullName>
    </recommendedName>
</protein>
<keyword evidence="7" id="KW-0597">Phosphoprotein</keyword>
<keyword evidence="2" id="KW-0963">Cytoplasm</keyword>
<evidence type="ECO:0000256" key="6">
    <source>
        <dbReference type="ARBA" id="ARBA00037164"/>
    </source>
</evidence>
<feature type="domain" description="HTH LytTR-type" evidence="9">
    <location>
        <begin position="144"/>
        <end position="233"/>
    </location>
</feature>
<dbReference type="AlphaFoldDB" id="A0A1C7IEZ8"/>
<name>A0A1C7IEZ8_9FIRM</name>
<organism evidence="10 11">
    <name type="scientific">Blautia pseudococcoides</name>
    <dbReference type="NCBI Taxonomy" id="1796616"/>
    <lineage>
        <taxon>Bacteria</taxon>
        <taxon>Bacillati</taxon>
        <taxon>Bacillota</taxon>
        <taxon>Clostridia</taxon>
        <taxon>Lachnospirales</taxon>
        <taxon>Lachnospiraceae</taxon>
        <taxon>Blautia</taxon>
    </lineage>
</organism>
<dbReference type="Gene3D" id="3.40.50.2300">
    <property type="match status" value="1"/>
</dbReference>
<dbReference type="RefSeq" id="WP_084043742.1">
    <property type="nucleotide sequence ID" value="NZ_CP015405.2"/>
</dbReference>
<dbReference type="SUPFAM" id="SSF52172">
    <property type="entry name" value="CheY-like"/>
    <property type="match status" value="1"/>
</dbReference>
<dbReference type="SMART" id="SM00448">
    <property type="entry name" value="REC"/>
    <property type="match status" value="1"/>
</dbReference>
<evidence type="ECO:0000313" key="10">
    <source>
        <dbReference type="EMBL" id="ANU78237.2"/>
    </source>
</evidence>
<evidence type="ECO:0000256" key="4">
    <source>
        <dbReference type="ARBA" id="ARBA00023159"/>
    </source>
</evidence>
<feature type="modified residue" description="4-aspartylphosphate" evidence="7">
    <location>
        <position position="60"/>
    </location>
</feature>
<evidence type="ECO:0000256" key="7">
    <source>
        <dbReference type="PROSITE-ProRule" id="PRU00169"/>
    </source>
</evidence>
<dbReference type="EMBL" id="CP015405">
    <property type="protein sequence ID" value="ANU78237.2"/>
    <property type="molecule type" value="Genomic_DNA"/>
</dbReference>
<keyword evidence="11" id="KW-1185">Reference proteome</keyword>
<comment type="function">
    <text evidence="6">Required for high-level post-exponential phase expression of a series of secreted proteins.</text>
</comment>
<sequence>MMINIAIVDDDEEYLQEIQSIIKKFCYKKNILCNVNAFTCAQLLLYEIDEQKNYDIYFLDIEMSEVNGLELAKKIRKQDRISYIIFITSYIKYSLNAFDYNAYQYIMKSQIKQKLWYTLESIWKRMEEDKREYYTIITQNRYGKILFKDIFYIFKQQKYVIFKTRYNDVTLRDTLKNVYANLDSTEFIYIDKGYIVNIFHIMRLEHNIIFLRNGEELKVSRTYRDSVKEKIHQHWKWK</sequence>
<dbReference type="Pfam" id="PF00072">
    <property type="entry name" value="Response_reg"/>
    <property type="match status" value="1"/>
</dbReference>
<dbReference type="InterPro" id="IPR011006">
    <property type="entry name" value="CheY-like_superfamily"/>
</dbReference>
<keyword evidence="3" id="KW-0902">Two-component regulatory system</keyword>
<evidence type="ECO:0000256" key="5">
    <source>
        <dbReference type="ARBA" id="ARBA00024867"/>
    </source>
</evidence>
<dbReference type="PROSITE" id="PS50930">
    <property type="entry name" value="HTH_LYTTR"/>
    <property type="match status" value="1"/>
</dbReference>
<dbReference type="Pfam" id="PF04397">
    <property type="entry name" value="LytTR"/>
    <property type="match status" value="1"/>
</dbReference>
<dbReference type="GO" id="GO:0000156">
    <property type="term" value="F:phosphorelay response regulator activity"/>
    <property type="evidence" value="ECO:0007669"/>
    <property type="project" value="InterPro"/>
</dbReference>
<dbReference type="InterPro" id="IPR007492">
    <property type="entry name" value="LytTR_DNA-bd_dom"/>
</dbReference>
<evidence type="ECO:0000256" key="3">
    <source>
        <dbReference type="ARBA" id="ARBA00023012"/>
    </source>
</evidence>
<evidence type="ECO:0000256" key="1">
    <source>
        <dbReference type="ARBA" id="ARBA00018672"/>
    </source>
</evidence>
<accession>A0A1C7IEZ8</accession>
<gene>
    <name evidence="10" type="ORF">A4V09_22310</name>
</gene>
<dbReference type="KEGG" id="byl:A4V09_22310"/>
<dbReference type="InterPro" id="IPR001789">
    <property type="entry name" value="Sig_transdc_resp-reg_receiver"/>
</dbReference>